<dbReference type="Pfam" id="PF00534">
    <property type="entry name" value="Glycos_transf_1"/>
    <property type="match status" value="1"/>
</dbReference>
<evidence type="ECO:0000259" key="1">
    <source>
        <dbReference type="Pfam" id="PF00534"/>
    </source>
</evidence>
<evidence type="ECO:0000259" key="2">
    <source>
        <dbReference type="Pfam" id="PF13439"/>
    </source>
</evidence>
<accession>A0A0C2S7S2</accession>
<dbReference type="PANTHER" id="PTHR12526:SF630">
    <property type="entry name" value="GLYCOSYLTRANSFERASE"/>
    <property type="match status" value="1"/>
</dbReference>
<dbReference type="InterPro" id="IPR028098">
    <property type="entry name" value="Glyco_trans_4-like_N"/>
</dbReference>
<sequence>MEIMEKNEYFNSLPFPAPYVIQALDHYYGIKEIKEEVQEQPFMFKSNLSKDKKKRLKILLTTFWDHPHVGGLSKYLSTFQKGFESLGHQVDVISPNQCKNETYTDYSQVLRDFFTNRYGEYSERIVRNCNGLYRYERFLSEMDLEHYDILHAQDLFTANVLGRLNNWYKKPIFFTPHGSFTSSRLKFGKLISGSIEEAYFRCIEERAIFNARKVIMISDNFRAPLCEFGARKDQLIKVNTGIEWEYEEKKCENTDKIIITVISRLSPRKGHRYLLEALDKIKGSLPNVELRIVGDGVMRGNLEQQVQDLGLSNVYFYGVRSDIPELLRQSDIYVLPTINDNMPISVIEAMFGEQAIITTNCGGIPEIIQDQQTGFVVDPGNVNELADRLLLLISSRELRKALAEKAKSYAHQHLTAEIMVKGILAGYESF</sequence>
<organism evidence="3 4">
    <name type="scientific">Jeotgalibacillus soli</name>
    <dbReference type="NCBI Taxonomy" id="889306"/>
    <lineage>
        <taxon>Bacteria</taxon>
        <taxon>Bacillati</taxon>
        <taxon>Bacillota</taxon>
        <taxon>Bacilli</taxon>
        <taxon>Bacillales</taxon>
        <taxon>Caryophanaceae</taxon>
        <taxon>Jeotgalibacillus</taxon>
    </lineage>
</organism>
<dbReference type="EMBL" id="JXRP01000009">
    <property type="protein sequence ID" value="KIL50039.1"/>
    <property type="molecule type" value="Genomic_DNA"/>
</dbReference>
<dbReference type="Pfam" id="PF13439">
    <property type="entry name" value="Glyco_transf_4"/>
    <property type="match status" value="1"/>
</dbReference>
<dbReference type="InterPro" id="IPR001296">
    <property type="entry name" value="Glyco_trans_1"/>
</dbReference>
<dbReference type="Proteomes" id="UP000031938">
    <property type="component" value="Unassembled WGS sequence"/>
</dbReference>
<reference evidence="3 4" key="1">
    <citation type="submission" date="2015-01" db="EMBL/GenBank/DDBJ databases">
        <title>Genome sequencing of Jeotgalibacillus soli.</title>
        <authorList>
            <person name="Goh K.M."/>
            <person name="Chan K.-G."/>
            <person name="Yaakop A.S."/>
            <person name="Ee R."/>
            <person name="Gan H.M."/>
            <person name="Chan C.S."/>
        </authorList>
    </citation>
    <scope>NUCLEOTIDE SEQUENCE [LARGE SCALE GENOMIC DNA]</scope>
    <source>
        <strain evidence="3 4">P9</strain>
    </source>
</reference>
<dbReference type="PATRIC" id="fig|889306.3.peg.1518"/>
<dbReference type="STRING" id="889306.KP78_15070"/>
<gene>
    <name evidence="3" type="ORF">KP78_15070</name>
</gene>
<dbReference type="OrthoDB" id="9815550at2"/>
<dbReference type="GO" id="GO:0016757">
    <property type="term" value="F:glycosyltransferase activity"/>
    <property type="evidence" value="ECO:0007669"/>
    <property type="project" value="InterPro"/>
</dbReference>
<keyword evidence="4" id="KW-1185">Reference proteome</keyword>
<proteinExistence type="predicted"/>
<feature type="domain" description="Glycosyl transferase family 1" evidence="1">
    <location>
        <begin position="244"/>
        <end position="408"/>
    </location>
</feature>
<dbReference type="SUPFAM" id="SSF53756">
    <property type="entry name" value="UDP-Glycosyltransferase/glycogen phosphorylase"/>
    <property type="match status" value="1"/>
</dbReference>
<comment type="caution">
    <text evidence="3">The sequence shown here is derived from an EMBL/GenBank/DDBJ whole genome shotgun (WGS) entry which is preliminary data.</text>
</comment>
<dbReference type="PANTHER" id="PTHR12526">
    <property type="entry name" value="GLYCOSYLTRANSFERASE"/>
    <property type="match status" value="1"/>
</dbReference>
<feature type="domain" description="Glycosyltransferase subfamily 4-like N-terminal" evidence="2">
    <location>
        <begin position="69"/>
        <end position="242"/>
    </location>
</feature>
<protein>
    <submittedName>
        <fullName evidence="3">Glycosyl transferase family 1</fullName>
    </submittedName>
</protein>
<evidence type="ECO:0000313" key="3">
    <source>
        <dbReference type="EMBL" id="KIL50039.1"/>
    </source>
</evidence>
<name>A0A0C2S7S2_9BACL</name>
<evidence type="ECO:0000313" key="4">
    <source>
        <dbReference type="Proteomes" id="UP000031938"/>
    </source>
</evidence>
<dbReference type="AlphaFoldDB" id="A0A0C2S7S2"/>
<dbReference type="Gene3D" id="3.40.50.2000">
    <property type="entry name" value="Glycogen Phosphorylase B"/>
    <property type="match status" value="2"/>
</dbReference>
<dbReference type="RefSeq" id="WP_084219798.1">
    <property type="nucleotide sequence ID" value="NZ_JXRP01000009.1"/>
</dbReference>
<dbReference type="CDD" id="cd03801">
    <property type="entry name" value="GT4_PimA-like"/>
    <property type="match status" value="1"/>
</dbReference>
<keyword evidence="3" id="KW-0808">Transferase</keyword>